<gene>
    <name evidence="1" type="ORF">K7X08_000855</name>
</gene>
<evidence type="ECO:0000313" key="2">
    <source>
        <dbReference type="Proteomes" id="UP001152561"/>
    </source>
</evidence>
<proteinExistence type="predicted"/>
<organism evidence="1 2">
    <name type="scientific">Anisodus acutangulus</name>
    <dbReference type="NCBI Taxonomy" id="402998"/>
    <lineage>
        <taxon>Eukaryota</taxon>
        <taxon>Viridiplantae</taxon>
        <taxon>Streptophyta</taxon>
        <taxon>Embryophyta</taxon>
        <taxon>Tracheophyta</taxon>
        <taxon>Spermatophyta</taxon>
        <taxon>Magnoliopsida</taxon>
        <taxon>eudicotyledons</taxon>
        <taxon>Gunneridae</taxon>
        <taxon>Pentapetalae</taxon>
        <taxon>asterids</taxon>
        <taxon>lamiids</taxon>
        <taxon>Solanales</taxon>
        <taxon>Solanaceae</taxon>
        <taxon>Solanoideae</taxon>
        <taxon>Hyoscyameae</taxon>
        <taxon>Anisodus</taxon>
    </lineage>
</organism>
<accession>A0A9Q1RK19</accession>
<keyword evidence="2" id="KW-1185">Reference proteome</keyword>
<protein>
    <submittedName>
        <fullName evidence="1">Uncharacterized protein</fullName>
    </submittedName>
</protein>
<dbReference type="Proteomes" id="UP001152561">
    <property type="component" value="Unassembled WGS sequence"/>
</dbReference>
<dbReference type="AlphaFoldDB" id="A0A9Q1RK19"/>
<reference evidence="2" key="1">
    <citation type="journal article" date="2023" name="Proc. Natl. Acad. Sci. U.S.A.">
        <title>Genomic and structural basis for evolution of tropane alkaloid biosynthesis.</title>
        <authorList>
            <person name="Wanga Y.-J."/>
            <person name="Taina T."/>
            <person name="Yua J.-Y."/>
            <person name="Lia J."/>
            <person name="Xua B."/>
            <person name="Chenc J."/>
            <person name="D'Auriad J.C."/>
            <person name="Huanga J.-P."/>
            <person name="Huanga S.-X."/>
        </authorList>
    </citation>
    <scope>NUCLEOTIDE SEQUENCE [LARGE SCALE GENOMIC DNA]</scope>
    <source>
        <strain evidence="2">cv. KIB-2019</strain>
    </source>
</reference>
<comment type="caution">
    <text evidence="1">The sequence shown here is derived from an EMBL/GenBank/DDBJ whole genome shotgun (WGS) entry which is preliminary data.</text>
</comment>
<evidence type="ECO:0000313" key="1">
    <source>
        <dbReference type="EMBL" id="KAJ8564395.1"/>
    </source>
</evidence>
<dbReference type="EMBL" id="JAJAGQ010000004">
    <property type="protein sequence ID" value="KAJ8564395.1"/>
    <property type="molecule type" value="Genomic_DNA"/>
</dbReference>
<sequence>MLNQVGPISAVEVQTPQQKIGIIRSPAIEVKKVDFLVAEHEKVDVPVVEPEKVDVSAVEPEKVVPVPVAEVEKAPEVIVPAAYDEKTSDVPAQVNGKVVSDEVKVDSEKLVEGIITQINASLDS</sequence>
<name>A0A9Q1RK19_9SOLA</name>